<evidence type="ECO:0000313" key="1">
    <source>
        <dbReference type="EMBL" id="UQT53922.1"/>
    </source>
</evidence>
<reference evidence="1 2" key="1">
    <citation type="submission" date="2022-05" db="EMBL/GenBank/DDBJ databases">
        <authorList>
            <person name="Zhou X."/>
            <person name="Li K."/>
            <person name="Man Y."/>
        </authorList>
    </citation>
    <scope>NUCLEOTIDE SEQUENCE [LARGE SCALE GENOMIC DNA]</scope>
    <source>
        <strain evidence="1 2">MS405</strain>
    </source>
</reference>
<sequence length="56" mass="5754">MSGGSSGGPWLADFTTTGKGTLVSVNSSLDSLTPSKMYGGVWGATAKKVYERAQRG</sequence>
<accession>A0ABY4PLC9</accession>
<dbReference type="Gene3D" id="2.40.10.10">
    <property type="entry name" value="Trypsin-like serine proteases"/>
    <property type="match status" value="1"/>
</dbReference>
<name>A0ABY4PLC9_9ACTN</name>
<gene>
    <name evidence="1" type="ORF">M4V62_01860</name>
</gene>
<proteinExistence type="predicted"/>
<evidence type="ECO:0000313" key="2">
    <source>
        <dbReference type="Proteomes" id="UP000829992"/>
    </source>
</evidence>
<dbReference type="RefSeq" id="WP_249585420.1">
    <property type="nucleotide sequence ID" value="NZ_BAAAQL010000045.1"/>
</dbReference>
<keyword evidence="2" id="KW-1185">Reference proteome</keyword>
<dbReference type="EMBL" id="CP097289">
    <property type="protein sequence ID" value="UQT53922.1"/>
    <property type="molecule type" value="Genomic_DNA"/>
</dbReference>
<organism evidence="1 2">
    <name type="scientific">Streptomyces durmitorensis</name>
    <dbReference type="NCBI Taxonomy" id="319947"/>
    <lineage>
        <taxon>Bacteria</taxon>
        <taxon>Bacillati</taxon>
        <taxon>Actinomycetota</taxon>
        <taxon>Actinomycetes</taxon>
        <taxon>Kitasatosporales</taxon>
        <taxon>Streptomycetaceae</taxon>
        <taxon>Streptomyces</taxon>
    </lineage>
</organism>
<dbReference type="Proteomes" id="UP000829992">
    <property type="component" value="Chromosome"/>
</dbReference>
<dbReference type="InterPro" id="IPR043504">
    <property type="entry name" value="Peptidase_S1_PA_chymotrypsin"/>
</dbReference>
<protein>
    <submittedName>
        <fullName evidence="1">Uncharacterized protein</fullName>
    </submittedName>
</protein>